<proteinExistence type="predicted"/>
<sequence length="65" mass="6151">MSCGTCTSGPAGGGGGAGGGGALDTEVDDVADVVAGPPASSDWQPALVATMKTAALTAVMVRVRM</sequence>
<comment type="caution">
    <text evidence="2">The sequence shown here is derived from an EMBL/GenBank/DDBJ whole genome shotgun (WGS) entry which is preliminary data.</text>
</comment>
<evidence type="ECO:0000256" key="1">
    <source>
        <dbReference type="SAM" id="MobiDB-lite"/>
    </source>
</evidence>
<organism evidence="2 3">
    <name type="scientific">Mycolicibacterium llatzerense</name>
    <dbReference type="NCBI Taxonomy" id="280871"/>
    <lineage>
        <taxon>Bacteria</taxon>
        <taxon>Bacillati</taxon>
        <taxon>Actinomycetota</taxon>
        <taxon>Actinomycetes</taxon>
        <taxon>Mycobacteriales</taxon>
        <taxon>Mycobacteriaceae</taxon>
        <taxon>Mycolicibacterium</taxon>
    </lineage>
</organism>
<protein>
    <submittedName>
        <fullName evidence="2">Uncharacterized protein</fullName>
    </submittedName>
</protein>
<accession>A0A0D1LIS9</accession>
<feature type="compositionally biased region" description="Gly residues" evidence="1">
    <location>
        <begin position="10"/>
        <end position="22"/>
    </location>
</feature>
<dbReference type="AlphaFoldDB" id="A0A0D1LIS9"/>
<evidence type="ECO:0000313" key="2">
    <source>
        <dbReference type="EMBL" id="KIU18382.1"/>
    </source>
</evidence>
<gene>
    <name evidence="2" type="ORF">TL10_02810</name>
</gene>
<feature type="region of interest" description="Disordered" evidence="1">
    <location>
        <begin position="1"/>
        <end position="24"/>
    </location>
</feature>
<dbReference type="Proteomes" id="UP000032221">
    <property type="component" value="Unassembled WGS sequence"/>
</dbReference>
<name>A0A0D1LIS9_9MYCO</name>
<dbReference type="STRING" id="280871.TL10_02810"/>
<evidence type="ECO:0000313" key="3">
    <source>
        <dbReference type="Proteomes" id="UP000032221"/>
    </source>
</evidence>
<dbReference type="EMBL" id="JXST01000003">
    <property type="protein sequence ID" value="KIU18382.1"/>
    <property type="molecule type" value="Genomic_DNA"/>
</dbReference>
<reference evidence="2 3" key="1">
    <citation type="submission" date="2015-01" db="EMBL/GenBank/DDBJ databases">
        <title>Genome sequence of Mycobacterium llatzerense and Mycobacterium immunogenum recovered from brain abscess.</title>
        <authorList>
            <person name="Greninger A.L."/>
            <person name="Langelier C."/>
            <person name="Cunningham G."/>
            <person name="Chiu C.Y."/>
            <person name="Miller S."/>
        </authorList>
    </citation>
    <scope>NUCLEOTIDE SEQUENCE [LARGE SCALE GENOMIC DNA]</scope>
    <source>
        <strain evidence="2 3">CLUC14</strain>
    </source>
</reference>
<keyword evidence="3" id="KW-1185">Reference proteome</keyword>